<organism evidence="2">
    <name type="scientific">Anthopleura elegantissima</name>
    <name type="common">Green aggregating anemone</name>
    <name type="synonym">Actinia elegantissima</name>
    <dbReference type="NCBI Taxonomy" id="6110"/>
    <lineage>
        <taxon>Eukaryota</taxon>
        <taxon>Metazoa</taxon>
        <taxon>Cnidaria</taxon>
        <taxon>Anthozoa</taxon>
        <taxon>Hexacorallia</taxon>
        <taxon>Actiniaria</taxon>
        <taxon>Actiniidae</taxon>
        <taxon>Anthopleura</taxon>
    </lineage>
</organism>
<dbReference type="InterPro" id="IPR036465">
    <property type="entry name" value="vWFA_dom_sf"/>
</dbReference>
<dbReference type="InterPro" id="IPR002035">
    <property type="entry name" value="VWF_A"/>
</dbReference>
<sequence length="101" mass="11089">EADRQVFTPAAGMRRNVPKMAFVITDGVQTRRDPITPLATASGRLKAKGVRVYALGIGKNIKDNELNAIASNRKFVYRTSSFKLLTPLINGIVKSICEGKR</sequence>
<dbReference type="Gene3D" id="3.40.50.410">
    <property type="entry name" value="von Willebrand factor, type A domain"/>
    <property type="match status" value="1"/>
</dbReference>
<dbReference type="AlphaFoldDB" id="Q2F6F7"/>
<evidence type="ECO:0000259" key="1">
    <source>
        <dbReference type="PROSITE" id="PS50234"/>
    </source>
</evidence>
<dbReference type="EMBL" id="DQ309546">
    <property type="protein sequence ID" value="ABD04185.1"/>
    <property type="molecule type" value="mRNA"/>
</dbReference>
<feature type="domain" description="VWFA" evidence="1">
    <location>
        <begin position="1"/>
        <end position="92"/>
    </location>
</feature>
<dbReference type="GO" id="GO:0005581">
    <property type="term" value="C:collagen trimer"/>
    <property type="evidence" value="ECO:0007669"/>
    <property type="project" value="UniProtKB-KW"/>
</dbReference>
<name>Q2F6F7_ANTEL</name>
<protein>
    <submittedName>
        <fullName evidence="2">Collagen alpha-1 chain, type XII-like protein</fullName>
    </submittedName>
</protein>
<evidence type="ECO:0000313" key="2">
    <source>
        <dbReference type="EMBL" id="ABD04185.1"/>
    </source>
</evidence>
<proteinExistence type="evidence at transcript level"/>
<reference evidence="2" key="1">
    <citation type="journal article" date="2006" name="BMC Genomics">
        <title>Transcriptome analysis of a cnidarian-dinoflagellate mutualism reveals complex modulation of host gene expression.</title>
        <authorList>
            <person name="Rodriguez-Lanetty M."/>
            <person name="Phillips W.S."/>
            <person name="Weis V.M."/>
        </authorList>
    </citation>
    <scope>NUCLEOTIDE SEQUENCE</scope>
</reference>
<dbReference type="PROSITE" id="PS50234">
    <property type="entry name" value="VWFA"/>
    <property type="match status" value="1"/>
</dbReference>
<dbReference type="Pfam" id="PF00092">
    <property type="entry name" value="VWA"/>
    <property type="match status" value="1"/>
</dbReference>
<accession>Q2F6F7</accession>
<dbReference type="PANTHER" id="PTHR24020">
    <property type="entry name" value="COLLAGEN ALPHA"/>
    <property type="match status" value="1"/>
</dbReference>
<keyword evidence="2" id="KW-0176">Collagen</keyword>
<dbReference type="PANTHER" id="PTHR24020:SF20">
    <property type="entry name" value="PH DOMAIN-CONTAINING PROTEIN"/>
    <property type="match status" value="1"/>
</dbReference>
<feature type="non-terminal residue" evidence="2">
    <location>
        <position position="1"/>
    </location>
</feature>
<dbReference type="InterPro" id="IPR050525">
    <property type="entry name" value="ECM_Assembly_Org"/>
</dbReference>
<dbReference type="SUPFAM" id="SSF53300">
    <property type="entry name" value="vWA-like"/>
    <property type="match status" value="1"/>
</dbReference>